<dbReference type="InterPro" id="IPR029767">
    <property type="entry name" value="WecB-like"/>
</dbReference>
<gene>
    <name evidence="2" type="ORF">S01H1_25720</name>
</gene>
<reference evidence="2" key="1">
    <citation type="journal article" date="2014" name="Front. Microbiol.">
        <title>High frequency of phylogenetically diverse reductive dehalogenase-homologous genes in deep subseafloor sedimentary metagenomes.</title>
        <authorList>
            <person name="Kawai M."/>
            <person name="Futagami T."/>
            <person name="Toyoda A."/>
            <person name="Takaki Y."/>
            <person name="Nishi S."/>
            <person name="Hori S."/>
            <person name="Arai W."/>
            <person name="Tsubouchi T."/>
            <person name="Morono Y."/>
            <person name="Uchiyama I."/>
            <person name="Ito T."/>
            <person name="Fujiyama A."/>
            <person name="Inagaki F."/>
            <person name="Takami H."/>
        </authorList>
    </citation>
    <scope>NUCLEOTIDE SEQUENCE</scope>
    <source>
        <strain evidence="2">Expedition CK06-06</strain>
    </source>
</reference>
<evidence type="ECO:0000259" key="1">
    <source>
        <dbReference type="Pfam" id="PF02350"/>
    </source>
</evidence>
<feature type="non-terminal residue" evidence="2">
    <location>
        <position position="1"/>
    </location>
</feature>
<comment type="caution">
    <text evidence="2">The sequence shown here is derived from an EMBL/GenBank/DDBJ whole genome shotgun (WGS) entry which is preliminary data.</text>
</comment>
<evidence type="ECO:0000313" key="2">
    <source>
        <dbReference type="EMBL" id="GAF91787.1"/>
    </source>
</evidence>
<sequence>WLAKYSAKSLLCKRWLRREVFPGGGICLVHGDTASTFLGMTMARRAGVDIGHVESGLRSFKWWSPFPEEIIRVRCAKRSRMLFPPSRQATDNLQAMRVKGQVVPTEGNTAVDALKIALSHTPTVEIPTEPFALAAIHRLETITNRRKFESVLRIIRSAADRVPVVFVLYPPTQRYLGKLKLAELLEHDNIHTVPMLPHYYDFIAMVNAAACLLADGCSLQEECAFLNKPYLVLRNETERDDGIGANAMLWQSDDRVAEEFLSRYQELGGEPIRPWPSPSLQIVD</sequence>
<proteinExistence type="predicted"/>
<name>X0TUE5_9ZZZZ</name>
<protein>
    <recommendedName>
        <fullName evidence="1">UDP-N-acetylglucosamine 2-epimerase domain-containing protein</fullName>
    </recommendedName>
</protein>
<dbReference type="InterPro" id="IPR003331">
    <property type="entry name" value="UDP_GlcNAc_Epimerase_2_dom"/>
</dbReference>
<dbReference type="Pfam" id="PF02350">
    <property type="entry name" value="Epimerase_2"/>
    <property type="match status" value="1"/>
</dbReference>
<dbReference type="SUPFAM" id="SSF53756">
    <property type="entry name" value="UDP-Glycosyltransferase/glycogen phosphorylase"/>
    <property type="match status" value="1"/>
</dbReference>
<dbReference type="PANTHER" id="PTHR43174">
    <property type="entry name" value="UDP-N-ACETYLGLUCOSAMINE 2-EPIMERASE"/>
    <property type="match status" value="1"/>
</dbReference>
<feature type="domain" description="UDP-N-acetylglucosamine 2-epimerase" evidence="1">
    <location>
        <begin position="26"/>
        <end position="249"/>
    </location>
</feature>
<dbReference type="Gene3D" id="3.40.50.2000">
    <property type="entry name" value="Glycogen Phosphorylase B"/>
    <property type="match status" value="2"/>
</dbReference>
<dbReference type="EMBL" id="BARS01015557">
    <property type="protein sequence ID" value="GAF91787.1"/>
    <property type="molecule type" value="Genomic_DNA"/>
</dbReference>
<organism evidence="2">
    <name type="scientific">marine sediment metagenome</name>
    <dbReference type="NCBI Taxonomy" id="412755"/>
    <lineage>
        <taxon>unclassified sequences</taxon>
        <taxon>metagenomes</taxon>
        <taxon>ecological metagenomes</taxon>
    </lineage>
</organism>
<dbReference type="AlphaFoldDB" id="X0TUE5"/>
<dbReference type="PANTHER" id="PTHR43174:SF1">
    <property type="entry name" value="UDP-N-ACETYLGLUCOSAMINE 2-EPIMERASE"/>
    <property type="match status" value="1"/>
</dbReference>
<accession>X0TUE5</accession>
<feature type="non-terminal residue" evidence="2">
    <location>
        <position position="284"/>
    </location>
</feature>